<evidence type="ECO:0000313" key="1">
    <source>
        <dbReference type="EMBL" id="CAI9714343.1"/>
    </source>
</evidence>
<gene>
    <name evidence="1" type="ORF">MRATA1EN3_LOCUS25556</name>
</gene>
<evidence type="ECO:0000313" key="2">
    <source>
        <dbReference type="Proteomes" id="UP001162501"/>
    </source>
</evidence>
<sequence length="398" mass="40557">MLSRGHVPERVSPLCGFPPPGFRAAAHHSPLGVSVDTQLRPNPSLTYQRRPPACPLTSLSPRATLPASFPSRLPQPTACPGFGLVSVLQPRGGPLGEGLRAGRSEGPQLHAAGPLPPTNTSGRDFSRTGHSAVPEASMECQSGSQKRWSGQIRTGNVAAGKPGRILDGGSQALGPEREAVHAGDLTQDRVLKMLEAVAGTGEGAVGGRGGPLREAGEEDGDAACSREALEGRGHIRGAGSEGGVLSGYGCQVGTGKAQLLGASHKAAPCVCESLCSGLLTSGRMHQTSHVGSSPRSGRVAASRSAAPLGAGGWGSEDSPGCGLEPRSLRFLTYALPKGGGTAFTKPVLFHKQRARAPSIGERTDSSAGPCGAFSLDQSLPGPSLTCGAGLRPRRLSPV</sequence>
<accession>A0ACB0FND7</accession>
<name>A0ACB0FND7_RANTA</name>
<organism evidence="1 2">
    <name type="scientific">Rangifer tarandus platyrhynchus</name>
    <name type="common">Svalbard reindeer</name>
    <dbReference type="NCBI Taxonomy" id="3082113"/>
    <lineage>
        <taxon>Eukaryota</taxon>
        <taxon>Metazoa</taxon>
        <taxon>Chordata</taxon>
        <taxon>Craniata</taxon>
        <taxon>Vertebrata</taxon>
        <taxon>Euteleostomi</taxon>
        <taxon>Mammalia</taxon>
        <taxon>Eutheria</taxon>
        <taxon>Laurasiatheria</taxon>
        <taxon>Artiodactyla</taxon>
        <taxon>Ruminantia</taxon>
        <taxon>Pecora</taxon>
        <taxon>Cervidae</taxon>
        <taxon>Odocoileinae</taxon>
        <taxon>Rangifer</taxon>
    </lineage>
</organism>
<proteinExistence type="predicted"/>
<dbReference type="EMBL" id="OX596093">
    <property type="protein sequence ID" value="CAI9714343.1"/>
    <property type="molecule type" value="Genomic_DNA"/>
</dbReference>
<dbReference type="Proteomes" id="UP001162501">
    <property type="component" value="Chromosome 9"/>
</dbReference>
<reference evidence="1" key="1">
    <citation type="submission" date="2023-05" db="EMBL/GenBank/DDBJ databases">
        <authorList>
            <consortium name="ELIXIR-Norway"/>
        </authorList>
    </citation>
    <scope>NUCLEOTIDE SEQUENCE</scope>
</reference>
<protein>
    <submittedName>
        <fullName evidence="1">Uncharacterized protein</fullName>
    </submittedName>
</protein>